<gene>
    <name evidence="5" type="ORF">C1881_07395</name>
</gene>
<dbReference type="SMART" id="SM00421">
    <property type="entry name" value="HTH_LUXR"/>
    <property type="match status" value="1"/>
</dbReference>
<dbReference type="GO" id="GO:0003677">
    <property type="term" value="F:DNA binding"/>
    <property type="evidence" value="ECO:0007669"/>
    <property type="project" value="UniProtKB-KW"/>
</dbReference>
<evidence type="ECO:0000313" key="6">
    <source>
        <dbReference type="Proteomes" id="UP000253975"/>
    </source>
</evidence>
<dbReference type="AlphaFoldDB" id="A0A369LGM1"/>
<protein>
    <submittedName>
        <fullName evidence="5">Helix-turn-helix transcriptional regulator</fullName>
    </submittedName>
</protein>
<dbReference type="GO" id="GO:0006355">
    <property type="term" value="P:regulation of DNA-templated transcription"/>
    <property type="evidence" value="ECO:0007669"/>
    <property type="project" value="InterPro"/>
</dbReference>
<evidence type="ECO:0000256" key="3">
    <source>
        <dbReference type="ARBA" id="ARBA00023163"/>
    </source>
</evidence>
<reference evidence="5 6" key="1">
    <citation type="journal article" date="2018" name="Elife">
        <title>Discovery and characterization of a prevalent human gut bacterial enzyme sufficient for the inactivation of a family of plant toxins.</title>
        <authorList>
            <person name="Koppel N."/>
            <person name="Bisanz J.E."/>
            <person name="Pandelia M.E."/>
            <person name="Turnbaugh P.J."/>
            <person name="Balskus E.P."/>
        </authorList>
    </citation>
    <scope>NUCLEOTIDE SEQUENCE [LARGE SCALE GENOMIC DNA]</scope>
    <source>
        <strain evidence="5 6">OB21 GAM31</strain>
    </source>
</reference>
<dbReference type="InterPro" id="IPR036388">
    <property type="entry name" value="WH-like_DNA-bd_sf"/>
</dbReference>
<dbReference type="InterPro" id="IPR016032">
    <property type="entry name" value="Sig_transdc_resp-reg_C-effctor"/>
</dbReference>
<dbReference type="PANTHER" id="PTHR44688">
    <property type="entry name" value="DNA-BINDING TRANSCRIPTIONAL ACTIVATOR DEVR_DOSR"/>
    <property type="match status" value="1"/>
</dbReference>
<proteinExistence type="predicted"/>
<dbReference type="PROSITE" id="PS50043">
    <property type="entry name" value="HTH_LUXR_2"/>
    <property type="match status" value="1"/>
</dbReference>
<organism evidence="5 6">
    <name type="scientific">Slackia isoflavoniconvertens</name>
    <dbReference type="NCBI Taxonomy" id="572010"/>
    <lineage>
        <taxon>Bacteria</taxon>
        <taxon>Bacillati</taxon>
        <taxon>Actinomycetota</taxon>
        <taxon>Coriobacteriia</taxon>
        <taxon>Eggerthellales</taxon>
        <taxon>Eggerthellaceae</taxon>
        <taxon>Slackia</taxon>
    </lineage>
</organism>
<dbReference type="Pfam" id="PF00196">
    <property type="entry name" value="GerE"/>
    <property type="match status" value="1"/>
</dbReference>
<keyword evidence="1" id="KW-0805">Transcription regulation</keyword>
<dbReference type="EMBL" id="PPTO01000011">
    <property type="protein sequence ID" value="RDB57797.1"/>
    <property type="molecule type" value="Genomic_DNA"/>
</dbReference>
<dbReference type="Proteomes" id="UP000253975">
    <property type="component" value="Unassembled WGS sequence"/>
</dbReference>
<dbReference type="PRINTS" id="PR00038">
    <property type="entry name" value="HTHLUXR"/>
</dbReference>
<evidence type="ECO:0000256" key="2">
    <source>
        <dbReference type="ARBA" id="ARBA00023125"/>
    </source>
</evidence>
<dbReference type="Gene3D" id="1.10.10.10">
    <property type="entry name" value="Winged helix-like DNA-binding domain superfamily/Winged helix DNA-binding domain"/>
    <property type="match status" value="1"/>
</dbReference>
<evidence type="ECO:0000259" key="4">
    <source>
        <dbReference type="PROSITE" id="PS50043"/>
    </source>
</evidence>
<evidence type="ECO:0000313" key="5">
    <source>
        <dbReference type="EMBL" id="RDB57797.1"/>
    </source>
</evidence>
<name>A0A369LGM1_9ACTN</name>
<dbReference type="CDD" id="cd06170">
    <property type="entry name" value="LuxR_C_like"/>
    <property type="match status" value="1"/>
</dbReference>
<feature type="domain" description="HTH luxR-type" evidence="4">
    <location>
        <begin position="298"/>
        <end position="361"/>
    </location>
</feature>
<dbReference type="PANTHER" id="PTHR44688:SF16">
    <property type="entry name" value="DNA-BINDING TRANSCRIPTIONAL ACTIVATOR DEVR_DOSR"/>
    <property type="match status" value="1"/>
</dbReference>
<keyword evidence="3" id="KW-0804">Transcription</keyword>
<dbReference type="SUPFAM" id="SSF46894">
    <property type="entry name" value="C-terminal effector domain of the bipartite response regulators"/>
    <property type="match status" value="1"/>
</dbReference>
<accession>A0A369LGM1</accession>
<dbReference type="InterPro" id="IPR000792">
    <property type="entry name" value="Tscrpt_reg_LuxR_C"/>
</dbReference>
<comment type="caution">
    <text evidence="5">The sequence shown here is derived from an EMBL/GenBank/DDBJ whole genome shotgun (WGS) entry which is preliminary data.</text>
</comment>
<keyword evidence="2" id="KW-0238">DNA-binding</keyword>
<sequence length="361" mass="39712">MEGVAQTSSFPHSAKGCPMPERTYSFIETRLPMPLMSAAAEPGKLDEAVAHIAAHDVELGRIARAEAHYFRGQPEEAHADAAPFLDHSDPALRISANFICAYADLTLGKIWETRECLANITAMRNDESIKATPALHASYMLFDAASSVLLHLPAPYPPGMFANHIAALPEGLRLFGIYALAHHAYLFGEYGRCVGMAETALMTKQGHYPIAEQFLHLVAAMGQMNLRDAEAARRHFMGAWDIALADGLVEEIGEHHGLLQGVLETCLKKDYPEHYARVIDITYRFSEGWRRLHNPETGAHVTSDLTTTEFSIAMLASRGWSNTEIANHLGISTGTVKNRLSMAYAKLGIASRAELTKYLLQ</sequence>
<evidence type="ECO:0000256" key="1">
    <source>
        <dbReference type="ARBA" id="ARBA00023015"/>
    </source>
</evidence>